<proteinExistence type="predicted"/>
<dbReference type="GO" id="GO:0016020">
    <property type="term" value="C:membrane"/>
    <property type="evidence" value="ECO:0007669"/>
    <property type="project" value="TreeGrafter"/>
</dbReference>
<dbReference type="GO" id="GO:0005615">
    <property type="term" value="C:extracellular space"/>
    <property type="evidence" value="ECO:0007669"/>
    <property type="project" value="TreeGrafter"/>
</dbReference>
<dbReference type="PANTHER" id="PTHR11533">
    <property type="entry name" value="PROTEASE M1 ZINC METALLOPROTEASE"/>
    <property type="match status" value="1"/>
</dbReference>
<dbReference type="GO" id="GO:0042277">
    <property type="term" value="F:peptide binding"/>
    <property type="evidence" value="ECO:0007669"/>
    <property type="project" value="TreeGrafter"/>
</dbReference>
<accession>A0A448WMD9</accession>
<organism evidence="2 3">
    <name type="scientific">Protopolystoma xenopodis</name>
    <dbReference type="NCBI Taxonomy" id="117903"/>
    <lineage>
        <taxon>Eukaryota</taxon>
        <taxon>Metazoa</taxon>
        <taxon>Spiralia</taxon>
        <taxon>Lophotrochozoa</taxon>
        <taxon>Platyhelminthes</taxon>
        <taxon>Monogenea</taxon>
        <taxon>Polyopisthocotylea</taxon>
        <taxon>Polystomatidea</taxon>
        <taxon>Polystomatidae</taxon>
        <taxon>Protopolystoma</taxon>
    </lineage>
</organism>
<dbReference type="InterPro" id="IPR050344">
    <property type="entry name" value="Peptidase_M1_aminopeptidases"/>
</dbReference>
<dbReference type="GO" id="GO:0070006">
    <property type="term" value="F:metalloaminopeptidase activity"/>
    <property type="evidence" value="ECO:0007669"/>
    <property type="project" value="TreeGrafter"/>
</dbReference>
<dbReference type="InterPro" id="IPR045357">
    <property type="entry name" value="Aminopeptidase_N-like_N"/>
</dbReference>
<keyword evidence="3" id="KW-1185">Reference proteome</keyword>
<sequence>MREANKSSSSAIRVPQLKSELRLPKKLIPHLYQLTLQAHIHGTNHSQFFFNGSVTIRIECKENTNILIIHSIFNLSLWKDQIMIFAENDNKKENLLKNMIYVREREWQKIDLTRDLKAGQFYIVIFKHFSAKFYSNLYKGWYLSHYIEGNKTEYLATSQLQPTDARRVFPCFDEPSFKAQFELF</sequence>
<dbReference type="GO" id="GO:0006508">
    <property type="term" value="P:proteolysis"/>
    <property type="evidence" value="ECO:0007669"/>
    <property type="project" value="TreeGrafter"/>
</dbReference>
<dbReference type="Gene3D" id="2.60.40.1730">
    <property type="entry name" value="tricorn interacting facor f3 domain"/>
    <property type="match status" value="1"/>
</dbReference>
<feature type="domain" description="Aminopeptidase N-like N-terminal" evidence="1">
    <location>
        <begin position="29"/>
        <end position="183"/>
    </location>
</feature>
<dbReference type="EMBL" id="CAAALY010024084">
    <property type="protein sequence ID" value="VEL15288.1"/>
    <property type="molecule type" value="Genomic_DNA"/>
</dbReference>
<dbReference type="Proteomes" id="UP000784294">
    <property type="component" value="Unassembled WGS sequence"/>
</dbReference>
<dbReference type="Pfam" id="PF17900">
    <property type="entry name" value="Peptidase_M1_N"/>
    <property type="match status" value="1"/>
</dbReference>
<dbReference type="SUPFAM" id="SSF63737">
    <property type="entry name" value="Leukotriene A4 hydrolase N-terminal domain"/>
    <property type="match status" value="1"/>
</dbReference>
<dbReference type="PANTHER" id="PTHR11533:SF294">
    <property type="entry name" value="THYROTROPIN-RELEASING HORMONE-DEGRADING ECTOENZYME"/>
    <property type="match status" value="1"/>
</dbReference>
<protein>
    <recommendedName>
        <fullName evidence="1">Aminopeptidase N-like N-terminal domain-containing protein</fullName>
    </recommendedName>
</protein>
<dbReference type="GO" id="GO:0008270">
    <property type="term" value="F:zinc ion binding"/>
    <property type="evidence" value="ECO:0007669"/>
    <property type="project" value="TreeGrafter"/>
</dbReference>
<dbReference type="AlphaFoldDB" id="A0A448WMD9"/>
<evidence type="ECO:0000313" key="2">
    <source>
        <dbReference type="EMBL" id="VEL15288.1"/>
    </source>
</evidence>
<comment type="caution">
    <text evidence="2">The sequence shown here is derived from an EMBL/GenBank/DDBJ whole genome shotgun (WGS) entry which is preliminary data.</text>
</comment>
<dbReference type="InterPro" id="IPR042097">
    <property type="entry name" value="Aminopeptidase_N-like_N_sf"/>
</dbReference>
<dbReference type="GO" id="GO:0005737">
    <property type="term" value="C:cytoplasm"/>
    <property type="evidence" value="ECO:0007669"/>
    <property type="project" value="TreeGrafter"/>
</dbReference>
<gene>
    <name evidence="2" type="ORF">PXEA_LOCUS8728</name>
</gene>
<dbReference type="OrthoDB" id="10031169at2759"/>
<reference evidence="2" key="1">
    <citation type="submission" date="2018-11" db="EMBL/GenBank/DDBJ databases">
        <authorList>
            <consortium name="Pathogen Informatics"/>
        </authorList>
    </citation>
    <scope>NUCLEOTIDE SEQUENCE</scope>
</reference>
<evidence type="ECO:0000259" key="1">
    <source>
        <dbReference type="Pfam" id="PF17900"/>
    </source>
</evidence>
<evidence type="ECO:0000313" key="3">
    <source>
        <dbReference type="Proteomes" id="UP000784294"/>
    </source>
</evidence>
<dbReference type="GO" id="GO:0043171">
    <property type="term" value="P:peptide catabolic process"/>
    <property type="evidence" value="ECO:0007669"/>
    <property type="project" value="TreeGrafter"/>
</dbReference>
<name>A0A448WMD9_9PLAT</name>